<evidence type="ECO:0000256" key="1">
    <source>
        <dbReference type="ARBA" id="ARBA00004685"/>
    </source>
</evidence>
<dbReference type="AlphaFoldDB" id="A0A439D518"/>
<evidence type="ECO:0000313" key="4">
    <source>
        <dbReference type="EMBL" id="RWA09506.1"/>
    </source>
</evidence>
<comment type="pathway">
    <text evidence="1">Mycotoxin biosynthesis.</text>
</comment>
<keyword evidence="3" id="KW-0812">Transmembrane</keyword>
<name>A0A439D518_9PEZI</name>
<dbReference type="Pfam" id="PF11807">
    <property type="entry name" value="UstYa"/>
    <property type="match status" value="1"/>
</dbReference>
<comment type="caution">
    <text evidence="4">The sequence shown here is derived from an EMBL/GenBank/DDBJ whole genome shotgun (WGS) entry which is preliminary data.</text>
</comment>
<keyword evidence="3" id="KW-1133">Transmembrane helix</keyword>
<comment type="similarity">
    <text evidence="2">Belongs to the ustYa family.</text>
</comment>
<reference evidence="4 5" key="1">
    <citation type="submission" date="2018-12" db="EMBL/GenBank/DDBJ databases">
        <title>Draft genome sequence of Xylaria grammica IHI A82.</title>
        <authorList>
            <person name="Buettner E."/>
            <person name="Kellner H."/>
        </authorList>
    </citation>
    <scope>NUCLEOTIDE SEQUENCE [LARGE SCALE GENOMIC DNA]</scope>
    <source>
        <strain evidence="4 5">IHI A82</strain>
    </source>
</reference>
<accession>A0A439D518</accession>
<dbReference type="GO" id="GO:0043386">
    <property type="term" value="P:mycotoxin biosynthetic process"/>
    <property type="evidence" value="ECO:0007669"/>
    <property type="project" value="InterPro"/>
</dbReference>
<dbReference type="STRING" id="363999.A0A439D518"/>
<evidence type="ECO:0000256" key="2">
    <source>
        <dbReference type="ARBA" id="ARBA00035112"/>
    </source>
</evidence>
<dbReference type="InterPro" id="IPR021765">
    <property type="entry name" value="UstYa-like"/>
</dbReference>
<dbReference type="Proteomes" id="UP000286045">
    <property type="component" value="Unassembled WGS sequence"/>
</dbReference>
<evidence type="ECO:0000256" key="3">
    <source>
        <dbReference type="SAM" id="Phobius"/>
    </source>
</evidence>
<sequence>MPGPSNTAVRDFAPGEPLNNLEKAGNEACCQHCGSPYNAKERRHGQFIVFSLVLFVLLAIVGNALMGQLIPGMKHPDPTLRLFSPANDIVEYEHHVFDRSRGEDKTPFQGWPSDEIDKTWQDAYIAGMLTTVDHDTAKQLPEETERLPVPGREDEYLVTLDVFHQMHCLDIVRMALYPQRYDKSFYLANGTIDYCKWLHVDHCIDQLRQALLCNSDVSVVYYKWSDVVEGIRPMVNNQHTCRNYDKVLEWAKERNVGEGDWHPSRRVIEEDNGTFSIFQGRNHALGDEGECNAI</sequence>
<proteinExistence type="inferred from homology"/>
<evidence type="ECO:0000313" key="5">
    <source>
        <dbReference type="Proteomes" id="UP000286045"/>
    </source>
</evidence>
<feature type="transmembrane region" description="Helical" evidence="3">
    <location>
        <begin position="47"/>
        <end position="66"/>
    </location>
</feature>
<organism evidence="4 5">
    <name type="scientific">Xylaria grammica</name>
    <dbReference type="NCBI Taxonomy" id="363999"/>
    <lineage>
        <taxon>Eukaryota</taxon>
        <taxon>Fungi</taxon>
        <taxon>Dikarya</taxon>
        <taxon>Ascomycota</taxon>
        <taxon>Pezizomycotina</taxon>
        <taxon>Sordariomycetes</taxon>
        <taxon>Xylariomycetidae</taxon>
        <taxon>Xylariales</taxon>
        <taxon>Xylariaceae</taxon>
        <taxon>Xylaria</taxon>
    </lineage>
</organism>
<protein>
    <recommendedName>
        <fullName evidence="6">Tat pathway signal sequence</fullName>
    </recommendedName>
</protein>
<gene>
    <name evidence="4" type="ORF">EKO27_g5598</name>
</gene>
<keyword evidence="5" id="KW-1185">Reference proteome</keyword>
<dbReference type="EMBL" id="RYZI01000151">
    <property type="protein sequence ID" value="RWA09506.1"/>
    <property type="molecule type" value="Genomic_DNA"/>
</dbReference>
<evidence type="ECO:0008006" key="6">
    <source>
        <dbReference type="Google" id="ProtNLM"/>
    </source>
</evidence>
<dbReference type="PANTHER" id="PTHR33365">
    <property type="entry name" value="YALI0B05434P"/>
    <property type="match status" value="1"/>
</dbReference>
<keyword evidence="3" id="KW-0472">Membrane</keyword>
<dbReference type="PANTHER" id="PTHR33365:SF4">
    <property type="entry name" value="CYCLOCHLOROTINE BIOSYNTHESIS PROTEIN O"/>
    <property type="match status" value="1"/>
</dbReference>